<dbReference type="Pfam" id="PF19300">
    <property type="entry name" value="BPD_transp_1_N"/>
    <property type="match status" value="1"/>
</dbReference>
<keyword evidence="10" id="KW-1185">Reference proteome</keyword>
<evidence type="ECO:0000256" key="7">
    <source>
        <dbReference type="RuleBase" id="RU363032"/>
    </source>
</evidence>
<dbReference type="Pfam" id="PF00528">
    <property type="entry name" value="BPD_transp_1"/>
    <property type="match status" value="1"/>
</dbReference>
<sequence>MIRLVLLRLSAFVLTLLSASAVLFVTINVLPGSAAKAALGIDATAEAIRRFEALNGLDRPLVVQYLDWLGRILHGDFGTSFQNGVAVGPELLKRLPVTLELATLAFLVANVIAIPLGALAARRHQRAADRSVTFLATILGAVPNFWLATLLVLVFTLRLRWLPPGGFTPFGLNPLMNLKQMIMPALSLGLVSSALLIRIMRASMLEVLSTDYIRTATAKGAGGMVVIFRHALRNALIPYCNVAAVEFGFLFGSVVVIEDIFLLPGVGSFVLVGIINRDYPVLLAGALAITVFVLTVNLLVDIFSAALDPRHVKARHG</sequence>
<dbReference type="PANTHER" id="PTHR43163:SF6">
    <property type="entry name" value="DIPEPTIDE TRANSPORT SYSTEM PERMEASE PROTEIN DPPB-RELATED"/>
    <property type="match status" value="1"/>
</dbReference>
<feature type="transmembrane region" description="Helical" evidence="7">
    <location>
        <begin position="281"/>
        <end position="307"/>
    </location>
</feature>
<evidence type="ECO:0000256" key="3">
    <source>
        <dbReference type="ARBA" id="ARBA00022475"/>
    </source>
</evidence>
<dbReference type="InterPro" id="IPR000515">
    <property type="entry name" value="MetI-like"/>
</dbReference>
<dbReference type="InterPro" id="IPR035906">
    <property type="entry name" value="MetI-like_sf"/>
</dbReference>
<evidence type="ECO:0000256" key="5">
    <source>
        <dbReference type="ARBA" id="ARBA00022989"/>
    </source>
</evidence>
<reference evidence="9 10" key="1">
    <citation type="submission" date="2023-07" db="EMBL/GenBank/DDBJ databases">
        <title>Genomic Encyclopedia of Type Strains, Phase IV (KMG-IV): sequencing the most valuable type-strain genomes for metagenomic binning, comparative biology and taxonomic classification.</title>
        <authorList>
            <person name="Goeker M."/>
        </authorList>
    </citation>
    <scope>NUCLEOTIDE SEQUENCE [LARGE SCALE GENOMIC DNA]</scope>
    <source>
        <strain evidence="9 10">DSM 5896</strain>
    </source>
</reference>
<gene>
    <name evidence="9" type="ORF">J3R73_005254</name>
</gene>
<proteinExistence type="inferred from homology"/>
<name>A0ABU0FM67_9HYPH</name>
<dbReference type="RefSeq" id="WP_307434184.1">
    <property type="nucleotide sequence ID" value="NZ_JAUSVK010000001.1"/>
</dbReference>
<keyword evidence="3" id="KW-1003">Cell membrane</keyword>
<dbReference type="EMBL" id="JAUSVK010000001">
    <property type="protein sequence ID" value="MDQ0395462.1"/>
    <property type="molecule type" value="Genomic_DNA"/>
</dbReference>
<feature type="domain" description="ABC transmembrane type-1" evidence="8">
    <location>
        <begin position="95"/>
        <end position="300"/>
    </location>
</feature>
<keyword evidence="4 7" id="KW-0812">Transmembrane</keyword>
<dbReference type="PROSITE" id="PS50928">
    <property type="entry name" value="ABC_TM1"/>
    <property type="match status" value="1"/>
</dbReference>
<accession>A0ABU0FM67</accession>
<feature type="transmembrane region" description="Helical" evidence="7">
    <location>
        <begin position="133"/>
        <end position="161"/>
    </location>
</feature>
<evidence type="ECO:0000256" key="1">
    <source>
        <dbReference type="ARBA" id="ARBA00004651"/>
    </source>
</evidence>
<evidence type="ECO:0000256" key="2">
    <source>
        <dbReference type="ARBA" id="ARBA00022448"/>
    </source>
</evidence>
<organism evidence="9 10">
    <name type="scientific">Labrys monachus</name>
    <dbReference type="NCBI Taxonomy" id="217067"/>
    <lineage>
        <taxon>Bacteria</taxon>
        <taxon>Pseudomonadati</taxon>
        <taxon>Pseudomonadota</taxon>
        <taxon>Alphaproteobacteria</taxon>
        <taxon>Hyphomicrobiales</taxon>
        <taxon>Xanthobacteraceae</taxon>
        <taxon>Labrys</taxon>
    </lineage>
</organism>
<dbReference type="Gene3D" id="1.10.3720.10">
    <property type="entry name" value="MetI-like"/>
    <property type="match status" value="1"/>
</dbReference>
<evidence type="ECO:0000256" key="4">
    <source>
        <dbReference type="ARBA" id="ARBA00022692"/>
    </source>
</evidence>
<protein>
    <submittedName>
        <fullName evidence="9">Peptide/nickel transport system permease protein</fullName>
    </submittedName>
</protein>
<keyword evidence="6 7" id="KW-0472">Membrane</keyword>
<dbReference type="Proteomes" id="UP001237448">
    <property type="component" value="Unassembled WGS sequence"/>
</dbReference>
<evidence type="ECO:0000259" key="8">
    <source>
        <dbReference type="PROSITE" id="PS50928"/>
    </source>
</evidence>
<dbReference type="PANTHER" id="PTHR43163">
    <property type="entry name" value="DIPEPTIDE TRANSPORT SYSTEM PERMEASE PROTEIN DPPB-RELATED"/>
    <property type="match status" value="1"/>
</dbReference>
<dbReference type="InterPro" id="IPR045621">
    <property type="entry name" value="BPD_transp_1_N"/>
</dbReference>
<dbReference type="CDD" id="cd06261">
    <property type="entry name" value="TM_PBP2"/>
    <property type="match status" value="1"/>
</dbReference>
<feature type="transmembrane region" description="Helical" evidence="7">
    <location>
        <begin position="101"/>
        <end position="121"/>
    </location>
</feature>
<comment type="caution">
    <text evidence="9">The sequence shown here is derived from an EMBL/GenBank/DDBJ whole genome shotgun (WGS) entry which is preliminary data.</text>
</comment>
<evidence type="ECO:0000313" key="10">
    <source>
        <dbReference type="Proteomes" id="UP001237448"/>
    </source>
</evidence>
<comment type="subcellular location">
    <subcellularLocation>
        <location evidence="1 7">Cell membrane</location>
        <topology evidence="1 7">Multi-pass membrane protein</topology>
    </subcellularLocation>
</comment>
<dbReference type="SUPFAM" id="SSF161098">
    <property type="entry name" value="MetI-like"/>
    <property type="match status" value="1"/>
</dbReference>
<evidence type="ECO:0000256" key="6">
    <source>
        <dbReference type="ARBA" id="ARBA00023136"/>
    </source>
</evidence>
<comment type="similarity">
    <text evidence="7">Belongs to the binding-protein-dependent transport system permease family.</text>
</comment>
<keyword evidence="5 7" id="KW-1133">Transmembrane helix</keyword>
<feature type="transmembrane region" description="Helical" evidence="7">
    <location>
        <begin position="181"/>
        <end position="200"/>
    </location>
</feature>
<evidence type="ECO:0000313" key="9">
    <source>
        <dbReference type="EMBL" id="MDQ0395462.1"/>
    </source>
</evidence>
<keyword evidence="2 7" id="KW-0813">Transport</keyword>